<dbReference type="AlphaFoldDB" id="A0A9Q6LJ52"/>
<name>A0A9Q6LJ52_PISSA</name>
<sequence length="65" mass="7342">MSRPESLLIQDIDKIKNKRSLSSNSSSYTDTTIFAYTLSDYSYYLSLKSGRKIKPNADTCPCVIL</sequence>
<dbReference type="Proteomes" id="UP000422232">
    <property type="component" value="Chromosome"/>
</dbReference>
<reference evidence="1 2" key="1">
    <citation type="submission" date="2019-04" db="EMBL/GenBank/DDBJ databases">
        <title>Complete genome sequencing of Piscirickettsia salmonis strain Psal-009.</title>
        <authorList>
            <person name="Schober I."/>
            <person name="Bunk B."/>
            <person name="Sproer C."/>
            <person name="Carril G.P."/>
            <person name="Riedel T."/>
            <person name="Flores-Herrera P.A."/>
            <person name="Nourdin-Galindo G."/>
            <person name="Marshall S.H."/>
            <person name="Overmann J."/>
        </authorList>
    </citation>
    <scope>NUCLEOTIDE SEQUENCE [LARGE SCALE GENOMIC DNA]</scope>
    <source>
        <strain evidence="1 2">Psal-009</strain>
    </source>
</reference>
<organism evidence="1 2">
    <name type="scientific">Piscirickettsia salmonis</name>
    <dbReference type="NCBI Taxonomy" id="1238"/>
    <lineage>
        <taxon>Bacteria</taxon>
        <taxon>Pseudomonadati</taxon>
        <taxon>Pseudomonadota</taxon>
        <taxon>Gammaproteobacteria</taxon>
        <taxon>Thiotrichales</taxon>
        <taxon>Piscirickettsiaceae</taxon>
        <taxon>Piscirickettsia</taxon>
    </lineage>
</organism>
<keyword evidence="2" id="KW-1185">Reference proteome</keyword>
<evidence type="ECO:0000313" key="2">
    <source>
        <dbReference type="Proteomes" id="UP000422232"/>
    </source>
</evidence>
<gene>
    <name evidence="1" type="ORF">Psal009_00968</name>
</gene>
<accession>A0A9Q6LJ52</accession>
<protein>
    <submittedName>
        <fullName evidence="1">Uncharacterized protein</fullName>
    </submittedName>
</protein>
<dbReference type="EMBL" id="CP038908">
    <property type="protein sequence ID" value="QGO05088.1"/>
    <property type="molecule type" value="Genomic_DNA"/>
</dbReference>
<proteinExistence type="predicted"/>
<evidence type="ECO:0000313" key="1">
    <source>
        <dbReference type="EMBL" id="QGO05088.1"/>
    </source>
</evidence>